<comment type="caution">
    <text evidence="3">The sequence shown here is derived from an EMBL/GenBank/DDBJ whole genome shotgun (WGS) entry which is preliminary data.</text>
</comment>
<dbReference type="EMBL" id="JBJKFK010000343">
    <property type="protein sequence ID" value="KAL3317700.1"/>
    <property type="molecule type" value="Genomic_DNA"/>
</dbReference>
<dbReference type="CDD" id="cd14011">
    <property type="entry name" value="PK_SCY1_like"/>
    <property type="match status" value="1"/>
</dbReference>
<sequence>MEYLKKVKNTVTQNLPGNPITREYEVKEVVGTLGPDFLWRIHSAQKKSTKQEASVWIMEKKQLDQYGKQFKEPILDMLKRGVQNLTRIRHPKIVSVVNSLEESRESLCFATEPIFTSLANALHLNKNLPSEIIEKLENFDFHDVEVKHGVQQIVESLIFLHNDCKQLHGNISPNSIVINRLGCWKLAGLEFLTSLSLEDPFNSKFTYFIDNDLPVQKPFLPFCSPEITSDGLVGSSIDMYALGMLIYTLHNKGSFVNNCGDSLFDYKRNLEKIKDMTPDKLPMVPDSIMEFAFMLINHNPRVRPDAHQLKKAGYFIDPCVSALQSLDDLYQLDNLAKSQFYKTLPQLIANMPKRVCIFRILPQLCDEFNNPNMIPFVLPAVLLILDLSDQSEFDQYILPKIIPVLAMKEPIQNLSIVLKKMSKADFSVYGLPLICSSLDSDDKQITQLCLDELPIIGEQLDFKVMKSHIFPKMRKLCISTNITSVKLAVLICIGKLLQSADKWFVIDDILPFLPDLRSRDPAILMAIYGLYRIILNHRKLGLTREAIANKVLPHVIPLSVDLNLNLKQYQAYAELIRDLCAELEKSQKEKLKQSGKVDEEAEYV</sequence>
<comment type="similarity">
    <text evidence="1">Belongs to the protein kinase superfamily.</text>
</comment>
<dbReference type="SUPFAM" id="SSF48371">
    <property type="entry name" value="ARM repeat"/>
    <property type="match status" value="1"/>
</dbReference>
<dbReference type="PANTHER" id="PTHR12984:SF6">
    <property type="entry name" value="SCY1-LIKE PROTEIN 2"/>
    <property type="match status" value="1"/>
</dbReference>
<feature type="domain" description="Protein kinase" evidence="2">
    <location>
        <begin position="27"/>
        <end position="315"/>
    </location>
</feature>
<evidence type="ECO:0000313" key="4">
    <source>
        <dbReference type="Proteomes" id="UP001626550"/>
    </source>
</evidence>
<dbReference type="PANTHER" id="PTHR12984">
    <property type="entry name" value="SCY1-RELATED S/T PROTEIN KINASE-LIKE"/>
    <property type="match status" value="1"/>
</dbReference>
<dbReference type="SMART" id="SM00220">
    <property type="entry name" value="S_TKc"/>
    <property type="match status" value="1"/>
</dbReference>
<dbReference type="Gene3D" id="1.25.10.10">
    <property type="entry name" value="Leucine-rich Repeat Variant"/>
    <property type="match status" value="1"/>
</dbReference>
<dbReference type="InterPro" id="IPR011009">
    <property type="entry name" value="Kinase-like_dom_sf"/>
</dbReference>
<keyword evidence="4" id="KW-1185">Reference proteome</keyword>
<protein>
    <recommendedName>
        <fullName evidence="2">Protein kinase domain-containing protein</fullName>
    </recommendedName>
</protein>
<evidence type="ECO:0000313" key="3">
    <source>
        <dbReference type="EMBL" id="KAL3317700.1"/>
    </source>
</evidence>
<dbReference type="PROSITE" id="PS50011">
    <property type="entry name" value="PROTEIN_KINASE_DOM"/>
    <property type="match status" value="1"/>
</dbReference>
<organism evidence="3 4">
    <name type="scientific">Cichlidogyrus casuarinus</name>
    <dbReference type="NCBI Taxonomy" id="1844966"/>
    <lineage>
        <taxon>Eukaryota</taxon>
        <taxon>Metazoa</taxon>
        <taxon>Spiralia</taxon>
        <taxon>Lophotrochozoa</taxon>
        <taxon>Platyhelminthes</taxon>
        <taxon>Monogenea</taxon>
        <taxon>Monopisthocotylea</taxon>
        <taxon>Dactylogyridea</taxon>
        <taxon>Ancyrocephalidae</taxon>
        <taxon>Cichlidogyrus</taxon>
    </lineage>
</organism>
<evidence type="ECO:0000259" key="2">
    <source>
        <dbReference type="PROSITE" id="PS50011"/>
    </source>
</evidence>
<accession>A0ABD2QDU1</accession>
<dbReference type="Gene3D" id="3.30.200.20">
    <property type="entry name" value="Phosphorylase Kinase, domain 1"/>
    <property type="match status" value="1"/>
</dbReference>
<dbReference type="InterPro" id="IPR051177">
    <property type="entry name" value="CIK-Related_Protein"/>
</dbReference>
<evidence type="ECO:0000256" key="1">
    <source>
        <dbReference type="ARBA" id="ARBA00038349"/>
    </source>
</evidence>
<dbReference type="SUPFAM" id="SSF56112">
    <property type="entry name" value="Protein kinase-like (PK-like)"/>
    <property type="match status" value="1"/>
</dbReference>
<dbReference type="Proteomes" id="UP001626550">
    <property type="component" value="Unassembled WGS sequence"/>
</dbReference>
<dbReference type="Pfam" id="PF00069">
    <property type="entry name" value="Pkinase"/>
    <property type="match status" value="1"/>
</dbReference>
<dbReference type="InterPro" id="IPR011989">
    <property type="entry name" value="ARM-like"/>
</dbReference>
<dbReference type="InterPro" id="IPR016024">
    <property type="entry name" value="ARM-type_fold"/>
</dbReference>
<name>A0ABD2QDU1_9PLAT</name>
<proteinExistence type="inferred from homology"/>
<gene>
    <name evidence="3" type="ORF">Ciccas_003647</name>
</gene>
<dbReference type="AlphaFoldDB" id="A0ABD2QDU1"/>
<dbReference type="InterPro" id="IPR000719">
    <property type="entry name" value="Prot_kinase_dom"/>
</dbReference>
<reference evidence="3 4" key="1">
    <citation type="submission" date="2024-11" db="EMBL/GenBank/DDBJ databases">
        <title>Adaptive evolution of stress response genes in parasites aligns with host niche diversity.</title>
        <authorList>
            <person name="Hahn C."/>
            <person name="Resl P."/>
        </authorList>
    </citation>
    <scope>NUCLEOTIDE SEQUENCE [LARGE SCALE GENOMIC DNA]</scope>
    <source>
        <strain evidence="3">EGGRZ-B1_66</strain>
        <tissue evidence="3">Body</tissue>
    </source>
</reference>
<dbReference type="Gene3D" id="1.10.510.10">
    <property type="entry name" value="Transferase(Phosphotransferase) domain 1"/>
    <property type="match status" value="1"/>
</dbReference>